<gene>
    <name evidence="3" type="ORF">HPB51_020332</name>
</gene>
<reference evidence="3" key="2">
    <citation type="submission" date="2021-09" db="EMBL/GenBank/DDBJ databases">
        <authorList>
            <person name="Jia N."/>
            <person name="Wang J."/>
            <person name="Shi W."/>
            <person name="Du L."/>
            <person name="Sun Y."/>
            <person name="Zhan W."/>
            <person name="Jiang J."/>
            <person name="Wang Q."/>
            <person name="Zhang B."/>
            <person name="Ji P."/>
            <person name="Sakyi L.B."/>
            <person name="Cui X."/>
            <person name="Yuan T."/>
            <person name="Jiang B."/>
            <person name="Yang W."/>
            <person name="Lam T.T.-Y."/>
            <person name="Chang Q."/>
            <person name="Ding S."/>
            <person name="Wang X."/>
            <person name="Zhu J."/>
            <person name="Ruan X."/>
            <person name="Zhao L."/>
            <person name="Wei J."/>
            <person name="Que T."/>
            <person name="Du C."/>
            <person name="Cheng J."/>
            <person name="Dai P."/>
            <person name="Han X."/>
            <person name="Huang E."/>
            <person name="Gao Y."/>
            <person name="Liu J."/>
            <person name="Shao H."/>
            <person name="Ye R."/>
            <person name="Li L."/>
            <person name="Wei W."/>
            <person name="Wang X."/>
            <person name="Wang C."/>
            <person name="Huo Q."/>
            <person name="Li W."/>
            <person name="Guo W."/>
            <person name="Chen H."/>
            <person name="Chen S."/>
            <person name="Zhou L."/>
            <person name="Zhou L."/>
            <person name="Ni X."/>
            <person name="Tian J."/>
            <person name="Zhou Y."/>
            <person name="Sheng Y."/>
            <person name="Liu T."/>
            <person name="Pan Y."/>
            <person name="Xia L."/>
            <person name="Li J."/>
            <person name="Zhao F."/>
            <person name="Cao W."/>
        </authorList>
    </citation>
    <scope>NUCLEOTIDE SEQUENCE</scope>
    <source>
        <strain evidence="3">Rmic-2018</strain>
        <tissue evidence="3">Larvae</tissue>
    </source>
</reference>
<sequence length="155" mass="17499">MMSTIHTANSHVIAKRRVKKDGKWQEISVQKPKLVDEYNAGMLGVDKADQMIASYNVLIKCVRWRKTLFFHSVDIACVNSYVIFQAHRQQHAGASELLRPSTLTSRLSEWSSPGNFSILGRGHRFPHLLKPGPPSTSHIDWKSGEDARSAMRTTN</sequence>
<feature type="region of interest" description="Disordered" evidence="1">
    <location>
        <begin position="131"/>
        <end position="155"/>
    </location>
</feature>
<comment type="caution">
    <text evidence="3">The sequence shown here is derived from an EMBL/GenBank/DDBJ whole genome shotgun (WGS) entry which is preliminary data.</text>
</comment>
<dbReference type="Proteomes" id="UP000821866">
    <property type="component" value="Unassembled WGS sequence"/>
</dbReference>
<feature type="domain" description="PiggyBac transposable element-derived protein" evidence="2">
    <location>
        <begin position="1"/>
        <end position="81"/>
    </location>
</feature>
<dbReference type="Pfam" id="PF13843">
    <property type="entry name" value="DDE_Tnp_1_7"/>
    <property type="match status" value="1"/>
</dbReference>
<reference evidence="3" key="1">
    <citation type="journal article" date="2020" name="Cell">
        <title>Large-Scale Comparative Analyses of Tick Genomes Elucidate Their Genetic Diversity and Vector Capacities.</title>
        <authorList>
            <consortium name="Tick Genome and Microbiome Consortium (TIGMIC)"/>
            <person name="Jia N."/>
            <person name="Wang J."/>
            <person name="Shi W."/>
            <person name="Du L."/>
            <person name="Sun Y."/>
            <person name="Zhan W."/>
            <person name="Jiang J.F."/>
            <person name="Wang Q."/>
            <person name="Zhang B."/>
            <person name="Ji P."/>
            <person name="Bell-Sakyi L."/>
            <person name="Cui X.M."/>
            <person name="Yuan T.T."/>
            <person name="Jiang B.G."/>
            <person name="Yang W.F."/>
            <person name="Lam T.T."/>
            <person name="Chang Q.C."/>
            <person name="Ding S.J."/>
            <person name="Wang X.J."/>
            <person name="Zhu J.G."/>
            <person name="Ruan X.D."/>
            <person name="Zhao L."/>
            <person name="Wei J.T."/>
            <person name="Ye R.Z."/>
            <person name="Que T.C."/>
            <person name="Du C.H."/>
            <person name="Zhou Y.H."/>
            <person name="Cheng J.X."/>
            <person name="Dai P.F."/>
            <person name="Guo W.B."/>
            <person name="Han X.H."/>
            <person name="Huang E.J."/>
            <person name="Li L.F."/>
            <person name="Wei W."/>
            <person name="Gao Y.C."/>
            <person name="Liu J.Z."/>
            <person name="Shao H.Z."/>
            <person name="Wang X."/>
            <person name="Wang C.C."/>
            <person name="Yang T.C."/>
            <person name="Huo Q.B."/>
            <person name="Li W."/>
            <person name="Chen H.Y."/>
            <person name="Chen S.E."/>
            <person name="Zhou L.G."/>
            <person name="Ni X.B."/>
            <person name="Tian J.H."/>
            <person name="Sheng Y."/>
            <person name="Liu T."/>
            <person name="Pan Y.S."/>
            <person name="Xia L.Y."/>
            <person name="Li J."/>
            <person name="Zhao F."/>
            <person name="Cao W.C."/>
        </authorList>
    </citation>
    <scope>NUCLEOTIDE SEQUENCE</scope>
    <source>
        <strain evidence="3">Rmic-2018</strain>
    </source>
</reference>
<dbReference type="PANTHER" id="PTHR47272">
    <property type="entry name" value="DDE_TNP_1_7 DOMAIN-CONTAINING PROTEIN"/>
    <property type="match status" value="1"/>
</dbReference>
<name>A0A9J6DW90_RHIMP</name>
<accession>A0A9J6DW90</accession>
<dbReference type="AlphaFoldDB" id="A0A9J6DW90"/>
<dbReference type="EMBL" id="JABSTU010000007">
    <property type="protein sequence ID" value="KAH8026348.1"/>
    <property type="molecule type" value="Genomic_DNA"/>
</dbReference>
<dbReference type="InterPro" id="IPR029526">
    <property type="entry name" value="PGBD"/>
</dbReference>
<organism evidence="3 4">
    <name type="scientific">Rhipicephalus microplus</name>
    <name type="common">Cattle tick</name>
    <name type="synonym">Boophilus microplus</name>
    <dbReference type="NCBI Taxonomy" id="6941"/>
    <lineage>
        <taxon>Eukaryota</taxon>
        <taxon>Metazoa</taxon>
        <taxon>Ecdysozoa</taxon>
        <taxon>Arthropoda</taxon>
        <taxon>Chelicerata</taxon>
        <taxon>Arachnida</taxon>
        <taxon>Acari</taxon>
        <taxon>Parasitiformes</taxon>
        <taxon>Ixodida</taxon>
        <taxon>Ixodoidea</taxon>
        <taxon>Ixodidae</taxon>
        <taxon>Rhipicephalinae</taxon>
        <taxon>Rhipicephalus</taxon>
        <taxon>Boophilus</taxon>
    </lineage>
</organism>
<evidence type="ECO:0000313" key="3">
    <source>
        <dbReference type="EMBL" id="KAH8026348.1"/>
    </source>
</evidence>
<evidence type="ECO:0000313" key="4">
    <source>
        <dbReference type="Proteomes" id="UP000821866"/>
    </source>
</evidence>
<keyword evidence="4" id="KW-1185">Reference proteome</keyword>
<evidence type="ECO:0000256" key="1">
    <source>
        <dbReference type="SAM" id="MobiDB-lite"/>
    </source>
</evidence>
<protein>
    <recommendedName>
        <fullName evidence="2">PiggyBac transposable element-derived protein domain-containing protein</fullName>
    </recommendedName>
</protein>
<evidence type="ECO:0000259" key="2">
    <source>
        <dbReference type="Pfam" id="PF13843"/>
    </source>
</evidence>
<dbReference type="PANTHER" id="PTHR47272:SF2">
    <property type="entry name" value="PIGGYBAC TRANSPOSABLE ELEMENT-DERIVED PROTEIN 3-LIKE"/>
    <property type="match status" value="1"/>
</dbReference>
<proteinExistence type="predicted"/>
<feature type="compositionally biased region" description="Basic and acidic residues" evidence="1">
    <location>
        <begin position="139"/>
        <end position="149"/>
    </location>
</feature>